<sequence>MGHRGKGKRLRSRALSHKEKTIARKRLRSNKFKHSGWKLNFPDLFKVIDHFPFIVRKDDRRYK</sequence>
<evidence type="ECO:0000313" key="2">
    <source>
        <dbReference type="EMBL" id="KKN36743.1"/>
    </source>
</evidence>
<comment type="caution">
    <text evidence="2">The sequence shown here is derived from an EMBL/GenBank/DDBJ whole genome shotgun (WGS) entry which is preliminary data.</text>
</comment>
<dbReference type="AlphaFoldDB" id="A0A0F9T5C8"/>
<reference evidence="2" key="1">
    <citation type="journal article" date="2015" name="Nature">
        <title>Complex archaea that bridge the gap between prokaryotes and eukaryotes.</title>
        <authorList>
            <person name="Spang A."/>
            <person name="Saw J.H."/>
            <person name="Jorgensen S.L."/>
            <person name="Zaremba-Niedzwiedzka K."/>
            <person name="Martijn J."/>
            <person name="Lind A.E."/>
            <person name="van Eijk R."/>
            <person name="Schleper C."/>
            <person name="Guy L."/>
            <person name="Ettema T.J."/>
        </authorList>
    </citation>
    <scope>NUCLEOTIDE SEQUENCE</scope>
</reference>
<evidence type="ECO:0000256" key="1">
    <source>
        <dbReference type="SAM" id="MobiDB-lite"/>
    </source>
</evidence>
<name>A0A0F9T5C8_9ZZZZ</name>
<organism evidence="2">
    <name type="scientific">marine sediment metagenome</name>
    <dbReference type="NCBI Taxonomy" id="412755"/>
    <lineage>
        <taxon>unclassified sequences</taxon>
        <taxon>metagenomes</taxon>
        <taxon>ecological metagenomes</taxon>
    </lineage>
</organism>
<gene>
    <name evidence="2" type="ORF">LCGC14_0770490</name>
</gene>
<feature type="compositionally biased region" description="Basic residues" evidence="1">
    <location>
        <begin position="1"/>
        <end position="15"/>
    </location>
</feature>
<feature type="region of interest" description="Disordered" evidence="1">
    <location>
        <begin position="1"/>
        <end position="21"/>
    </location>
</feature>
<proteinExistence type="predicted"/>
<accession>A0A0F9T5C8</accession>
<protein>
    <submittedName>
        <fullName evidence="2">Uncharacterized protein</fullName>
    </submittedName>
</protein>
<dbReference type="EMBL" id="LAZR01001945">
    <property type="protein sequence ID" value="KKN36743.1"/>
    <property type="molecule type" value="Genomic_DNA"/>
</dbReference>